<organism evidence="2">
    <name type="scientific">Panicum hallii</name>
    <dbReference type="NCBI Taxonomy" id="206008"/>
    <lineage>
        <taxon>Eukaryota</taxon>
        <taxon>Viridiplantae</taxon>
        <taxon>Streptophyta</taxon>
        <taxon>Embryophyta</taxon>
        <taxon>Tracheophyta</taxon>
        <taxon>Spermatophyta</taxon>
        <taxon>Magnoliopsida</taxon>
        <taxon>Liliopsida</taxon>
        <taxon>Poales</taxon>
        <taxon>Poaceae</taxon>
        <taxon>PACMAD clade</taxon>
        <taxon>Panicoideae</taxon>
        <taxon>Panicodae</taxon>
        <taxon>Paniceae</taxon>
        <taxon>Panicinae</taxon>
        <taxon>Panicum</taxon>
        <taxon>Panicum sect. Panicum</taxon>
    </lineage>
</organism>
<feature type="compositionally biased region" description="Low complexity" evidence="1">
    <location>
        <begin position="40"/>
        <end position="58"/>
    </location>
</feature>
<protein>
    <submittedName>
        <fullName evidence="2">Uncharacterized protein</fullName>
    </submittedName>
</protein>
<accession>A0A2T8KUN1</accession>
<gene>
    <name evidence="2" type="ORF">PAHAL_1G095700</name>
</gene>
<feature type="region of interest" description="Disordered" evidence="1">
    <location>
        <begin position="40"/>
        <end position="70"/>
    </location>
</feature>
<dbReference type="Proteomes" id="UP000243499">
    <property type="component" value="Chromosome 1"/>
</dbReference>
<sequence>MKRSSITIATNHQSSHTCCSSGTCKLPTFSAATNTTLYTQQAQASSSTRSNTGGTRESAAAQHGTPAGSSRHTAAVMWPAAPMFAVGVLLWPFTALAPSGRNLTALLPELWDLLGSLYRHCRGEFVLLASTRRWR</sequence>
<dbReference type="Gramene" id="PVH65880">
    <property type="protein sequence ID" value="PVH65880"/>
    <property type="gene ID" value="PAHAL_1G095700"/>
</dbReference>
<dbReference type="EMBL" id="CM008046">
    <property type="protein sequence ID" value="PVH65880.1"/>
    <property type="molecule type" value="Genomic_DNA"/>
</dbReference>
<reference evidence="2" key="1">
    <citation type="submission" date="2018-04" db="EMBL/GenBank/DDBJ databases">
        <title>WGS assembly of Panicum hallii.</title>
        <authorList>
            <person name="Lovell J."/>
            <person name="Jenkins J."/>
            <person name="Lowry D."/>
            <person name="Mamidi S."/>
            <person name="Sreedasyam A."/>
            <person name="Weng X."/>
            <person name="Barry K."/>
            <person name="Bonette J."/>
            <person name="Campitelli B."/>
            <person name="Daum C."/>
            <person name="Gordon S."/>
            <person name="Gould B."/>
            <person name="Lipzen A."/>
            <person name="Macqueen A."/>
            <person name="Palacio-Mejia J."/>
            <person name="Plott C."/>
            <person name="Shakirov E."/>
            <person name="Shu S."/>
            <person name="Yoshinaga Y."/>
            <person name="Zane M."/>
            <person name="Rokhsar D."/>
            <person name="Grimwood J."/>
            <person name="Schmutz J."/>
            <person name="Juenger T."/>
        </authorList>
    </citation>
    <scope>NUCLEOTIDE SEQUENCE [LARGE SCALE GENOMIC DNA]</scope>
    <source>
        <strain evidence="2">FIL2</strain>
    </source>
</reference>
<name>A0A2T8KUN1_9POAL</name>
<proteinExistence type="predicted"/>
<evidence type="ECO:0000256" key="1">
    <source>
        <dbReference type="SAM" id="MobiDB-lite"/>
    </source>
</evidence>
<dbReference type="AlphaFoldDB" id="A0A2T8KUN1"/>
<evidence type="ECO:0000313" key="2">
    <source>
        <dbReference type="EMBL" id="PVH65880.1"/>
    </source>
</evidence>